<dbReference type="RefSeq" id="XP_073930944.1">
    <property type="nucleotide sequence ID" value="XM_074074843.1"/>
</dbReference>
<evidence type="ECO:0000313" key="1">
    <source>
        <dbReference type="Proteomes" id="UP001732720"/>
    </source>
</evidence>
<name>A0AC58MNJ9_CASCN</name>
<sequence>MRIQSFLLLVVLLALGNRLPSASGRKKGEKSGGCPPDDGPCVLSVPDQCMNDRQCPSTFKCCYRACFRQCVPRVSVKRGSCPEDRLRCLSPTKHTCNQDLDCSGLKRCCPSACGRDCRDPTRG</sequence>
<proteinExistence type="predicted"/>
<evidence type="ECO:0000313" key="2">
    <source>
        <dbReference type="RefSeq" id="XP_073930944.1"/>
    </source>
</evidence>
<protein>
    <submittedName>
        <fullName evidence="2">WAP four-disulfide core domain protein 5</fullName>
    </submittedName>
</protein>
<dbReference type="Proteomes" id="UP001732720">
    <property type="component" value="Chromosome 5"/>
</dbReference>
<gene>
    <name evidence="2" type="primary">Wfdc5</name>
</gene>
<reference evidence="2" key="1">
    <citation type="submission" date="2025-08" db="UniProtKB">
        <authorList>
            <consortium name="RefSeq"/>
        </authorList>
    </citation>
    <scope>IDENTIFICATION</scope>
</reference>
<organism evidence="1 2">
    <name type="scientific">Castor canadensis</name>
    <name type="common">American beaver</name>
    <dbReference type="NCBI Taxonomy" id="51338"/>
    <lineage>
        <taxon>Eukaryota</taxon>
        <taxon>Metazoa</taxon>
        <taxon>Chordata</taxon>
        <taxon>Craniata</taxon>
        <taxon>Vertebrata</taxon>
        <taxon>Euteleostomi</taxon>
        <taxon>Mammalia</taxon>
        <taxon>Eutheria</taxon>
        <taxon>Euarchontoglires</taxon>
        <taxon>Glires</taxon>
        <taxon>Rodentia</taxon>
        <taxon>Castorimorpha</taxon>
        <taxon>Castoridae</taxon>
        <taxon>Castor</taxon>
    </lineage>
</organism>
<accession>A0AC58MNJ9</accession>
<keyword evidence="1" id="KW-1185">Reference proteome</keyword>